<evidence type="ECO:0000313" key="11">
    <source>
        <dbReference type="Proteomes" id="UP001259659"/>
    </source>
</evidence>
<feature type="transmembrane region" description="Helical" evidence="8">
    <location>
        <begin position="128"/>
        <end position="146"/>
    </location>
</feature>
<proteinExistence type="predicted"/>
<keyword evidence="7 8" id="KW-0472">Membrane</keyword>
<keyword evidence="2" id="KW-1003">Cell membrane</keyword>
<feature type="transmembrane region" description="Helical" evidence="8">
    <location>
        <begin position="224"/>
        <end position="243"/>
    </location>
</feature>
<keyword evidence="5 8" id="KW-0812">Transmembrane</keyword>
<keyword evidence="6 8" id="KW-1133">Transmembrane helix</keyword>
<accession>A0ABU2F8G5</accession>
<evidence type="ECO:0000259" key="9">
    <source>
        <dbReference type="Pfam" id="PF13231"/>
    </source>
</evidence>
<dbReference type="RefSeq" id="WP_310918121.1">
    <property type="nucleotide sequence ID" value="NZ_JAMQON010000001.1"/>
</dbReference>
<organism evidence="10 11">
    <name type="scientific">Haloarcula saliterrae</name>
    <dbReference type="NCBI Taxonomy" id="2950534"/>
    <lineage>
        <taxon>Archaea</taxon>
        <taxon>Methanobacteriati</taxon>
        <taxon>Methanobacteriota</taxon>
        <taxon>Stenosarchaea group</taxon>
        <taxon>Halobacteria</taxon>
        <taxon>Halobacteriales</taxon>
        <taxon>Haloarculaceae</taxon>
        <taxon>Haloarcula</taxon>
    </lineage>
</organism>
<feature type="transmembrane region" description="Helical" evidence="8">
    <location>
        <begin position="158"/>
        <end position="176"/>
    </location>
</feature>
<evidence type="ECO:0000313" key="10">
    <source>
        <dbReference type="EMBL" id="MDS0258557.1"/>
    </source>
</evidence>
<dbReference type="PANTHER" id="PTHR33908">
    <property type="entry name" value="MANNOSYLTRANSFERASE YKCB-RELATED"/>
    <property type="match status" value="1"/>
</dbReference>
<comment type="subcellular location">
    <subcellularLocation>
        <location evidence="1">Cell membrane</location>
        <topology evidence="1">Multi-pass membrane protein</topology>
    </subcellularLocation>
</comment>
<evidence type="ECO:0000256" key="8">
    <source>
        <dbReference type="SAM" id="Phobius"/>
    </source>
</evidence>
<evidence type="ECO:0000256" key="4">
    <source>
        <dbReference type="ARBA" id="ARBA00022679"/>
    </source>
</evidence>
<feature type="transmembrane region" description="Helical" evidence="8">
    <location>
        <begin position="15"/>
        <end position="32"/>
    </location>
</feature>
<feature type="domain" description="Glycosyltransferase RgtA/B/C/D-like" evidence="9">
    <location>
        <begin position="82"/>
        <end position="240"/>
    </location>
</feature>
<evidence type="ECO:0000256" key="5">
    <source>
        <dbReference type="ARBA" id="ARBA00022692"/>
    </source>
</evidence>
<dbReference type="PANTHER" id="PTHR33908:SF3">
    <property type="entry name" value="UNDECAPRENYL PHOSPHATE-ALPHA-4-AMINO-4-DEOXY-L-ARABINOSE ARABINOSYL TRANSFERASE"/>
    <property type="match status" value="1"/>
</dbReference>
<feature type="transmembrane region" description="Helical" evidence="8">
    <location>
        <begin position="355"/>
        <end position="372"/>
    </location>
</feature>
<sequence length="545" mass="59657">MAVQSWLDHFSENTREVYAVLGILIIGSATYIRDLGSFSLIGWDESLYALVVRSIVENGHWIAPRLQFLHRGPIVTEPFMEKPPFVFWVQAVSVTVLGDSEFALRLPSALATIATAIVIYWFLRRYSVGAGLFGAVSFLTMPYVFAGFNAGRTGSTDALFVFFGTLALCTLWVATADDRRDIFYVGAGATVLMLLSKGFAAGVFAIIALPVLAVRWKWLWKNRVPAATATVVATVAVLAWPTVMYMRYGDPFINIIFINHVVERAASYSTFPFVQAFPAFTDPWLFVVPAAVVARFRSQMERLLVFSVWWVVAVLAFFSLTAGGPWYIAPAFPGLAVAVGIILDDAVSRTPRRAVAVLICLGLGLLISPRLPIQLVPVVTNGLRSPPSGLRYLLGIGVFSVVVGFGLVRQLDLWPENIDWTKSQLIGLVLAGLLLSAPVAISGSWAVNEGNLGKSAHEHTSPDATVYLADGVIQNHPPNWYGFSYYSERSISRVPLSDVKSGMVIVVPESRLNELQCEYTVLDQQPIAGAEFALLEIDCSTRQPS</sequence>
<feature type="transmembrane region" description="Helical" evidence="8">
    <location>
        <begin position="102"/>
        <end position="122"/>
    </location>
</feature>
<keyword evidence="3 10" id="KW-0328">Glycosyltransferase</keyword>
<name>A0ABU2F8G5_9EURY</name>
<dbReference type="EMBL" id="JAMQON010000001">
    <property type="protein sequence ID" value="MDS0258557.1"/>
    <property type="molecule type" value="Genomic_DNA"/>
</dbReference>
<dbReference type="Proteomes" id="UP001259659">
    <property type="component" value="Unassembled WGS sequence"/>
</dbReference>
<evidence type="ECO:0000256" key="2">
    <source>
        <dbReference type="ARBA" id="ARBA00022475"/>
    </source>
</evidence>
<dbReference type="GO" id="GO:0016757">
    <property type="term" value="F:glycosyltransferase activity"/>
    <property type="evidence" value="ECO:0007669"/>
    <property type="project" value="UniProtKB-KW"/>
</dbReference>
<feature type="transmembrane region" description="Helical" evidence="8">
    <location>
        <begin position="326"/>
        <end position="343"/>
    </location>
</feature>
<dbReference type="InterPro" id="IPR038731">
    <property type="entry name" value="RgtA/B/C-like"/>
</dbReference>
<keyword evidence="4 10" id="KW-0808">Transferase</keyword>
<protein>
    <submittedName>
        <fullName evidence="10">Glycosyltransferase family 39 protein</fullName>
        <ecNumber evidence="10">2.4.-.-</ecNumber>
    </submittedName>
</protein>
<reference evidence="10 11" key="1">
    <citation type="submission" date="2022-06" db="EMBL/GenBank/DDBJ databases">
        <title>Haloarcula sp. a new haloarchaeum isolate from saline soil.</title>
        <authorList>
            <person name="Strakova D."/>
            <person name="Galisteo C."/>
            <person name="Sanchez-Porro C."/>
            <person name="Ventosa A."/>
        </authorList>
    </citation>
    <scope>NUCLEOTIDE SEQUENCE [LARGE SCALE GENOMIC DNA]</scope>
    <source>
        <strain evidence="10 11">S1CR25-12</strain>
    </source>
</reference>
<evidence type="ECO:0000256" key="6">
    <source>
        <dbReference type="ARBA" id="ARBA00022989"/>
    </source>
</evidence>
<feature type="transmembrane region" description="Helical" evidence="8">
    <location>
        <begin position="303"/>
        <end position="320"/>
    </location>
</feature>
<feature type="transmembrane region" description="Helical" evidence="8">
    <location>
        <begin position="392"/>
        <end position="413"/>
    </location>
</feature>
<feature type="transmembrane region" description="Helical" evidence="8">
    <location>
        <begin position="182"/>
        <end position="212"/>
    </location>
</feature>
<evidence type="ECO:0000256" key="7">
    <source>
        <dbReference type="ARBA" id="ARBA00023136"/>
    </source>
</evidence>
<feature type="transmembrane region" description="Helical" evidence="8">
    <location>
        <begin position="276"/>
        <end position="296"/>
    </location>
</feature>
<evidence type="ECO:0000256" key="3">
    <source>
        <dbReference type="ARBA" id="ARBA00022676"/>
    </source>
</evidence>
<dbReference type="InterPro" id="IPR050297">
    <property type="entry name" value="LipidA_mod_glycosyltrf_83"/>
</dbReference>
<dbReference type="EC" id="2.4.-.-" evidence="10"/>
<feature type="transmembrane region" description="Helical" evidence="8">
    <location>
        <begin position="425"/>
        <end position="447"/>
    </location>
</feature>
<dbReference type="Pfam" id="PF13231">
    <property type="entry name" value="PMT_2"/>
    <property type="match status" value="1"/>
</dbReference>
<gene>
    <name evidence="10" type="ORF">NDI56_03915</name>
</gene>
<comment type="caution">
    <text evidence="10">The sequence shown here is derived from an EMBL/GenBank/DDBJ whole genome shotgun (WGS) entry which is preliminary data.</text>
</comment>
<keyword evidence="11" id="KW-1185">Reference proteome</keyword>
<evidence type="ECO:0000256" key="1">
    <source>
        <dbReference type="ARBA" id="ARBA00004651"/>
    </source>
</evidence>